<accession>Q23RW6</accession>
<organism evidence="1 2">
    <name type="scientific">Tetrahymena thermophila (strain SB210)</name>
    <dbReference type="NCBI Taxonomy" id="312017"/>
    <lineage>
        <taxon>Eukaryota</taxon>
        <taxon>Sar</taxon>
        <taxon>Alveolata</taxon>
        <taxon>Ciliophora</taxon>
        <taxon>Intramacronucleata</taxon>
        <taxon>Oligohymenophorea</taxon>
        <taxon>Hymenostomatida</taxon>
        <taxon>Tetrahymenina</taxon>
        <taxon>Tetrahymenidae</taxon>
        <taxon>Tetrahymena</taxon>
    </lineage>
</organism>
<dbReference type="EMBL" id="GG662641">
    <property type="protein sequence ID" value="EAR99273.1"/>
    <property type="molecule type" value="Genomic_DNA"/>
</dbReference>
<dbReference type="AlphaFoldDB" id="Q23RW6"/>
<evidence type="ECO:0000313" key="1">
    <source>
        <dbReference type="EMBL" id="EAR99273.1"/>
    </source>
</evidence>
<dbReference type="Proteomes" id="UP000009168">
    <property type="component" value="Unassembled WGS sequence"/>
</dbReference>
<dbReference type="GeneID" id="7846231"/>
<dbReference type="RefSeq" id="XP_001019518.1">
    <property type="nucleotide sequence ID" value="XM_001019518.1"/>
</dbReference>
<dbReference type="InParanoid" id="Q23RW6"/>
<keyword evidence="2" id="KW-1185">Reference proteome</keyword>
<proteinExistence type="predicted"/>
<gene>
    <name evidence="1" type="ORF">TTHERM_00628320</name>
</gene>
<dbReference type="KEGG" id="tet:TTHERM_00628320"/>
<evidence type="ECO:0000313" key="2">
    <source>
        <dbReference type="Proteomes" id="UP000009168"/>
    </source>
</evidence>
<sequence length="203" mass="23914">MVNPNKANEFKEFNQLKNAAKQIKNQKHVNYICINEKNLEQYFFLFKQAPILSKERNKKIIKEYFCFMIYEIQQNRPVMSSLKISTLVKALDNQSTSSKEQSQSCVAYSIAVYKFNQINKFVGGRMTQDVSGQRNFRFEHYGGNFYTRKIEKIIIGMIVFYKRRVNQQTQAINKQKQINTQQKCKSNILSSVYIQQQSQKSVD</sequence>
<protein>
    <submittedName>
        <fullName evidence="1">Uncharacterized protein</fullName>
    </submittedName>
</protein>
<name>Q23RW6_TETTS</name>
<reference evidence="2" key="1">
    <citation type="journal article" date="2006" name="PLoS Biol.">
        <title>Macronuclear genome sequence of the ciliate Tetrahymena thermophila, a model eukaryote.</title>
        <authorList>
            <person name="Eisen J.A."/>
            <person name="Coyne R.S."/>
            <person name="Wu M."/>
            <person name="Wu D."/>
            <person name="Thiagarajan M."/>
            <person name="Wortman J.R."/>
            <person name="Badger J.H."/>
            <person name="Ren Q."/>
            <person name="Amedeo P."/>
            <person name="Jones K.M."/>
            <person name="Tallon L.J."/>
            <person name="Delcher A.L."/>
            <person name="Salzberg S.L."/>
            <person name="Silva J.C."/>
            <person name="Haas B.J."/>
            <person name="Majoros W.H."/>
            <person name="Farzad M."/>
            <person name="Carlton J.M."/>
            <person name="Smith R.K. Jr."/>
            <person name="Garg J."/>
            <person name="Pearlman R.E."/>
            <person name="Karrer K.M."/>
            <person name="Sun L."/>
            <person name="Manning G."/>
            <person name="Elde N.C."/>
            <person name="Turkewitz A.P."/>
            <person name="Asai D.J."/>
            <person name="Wilkes D.E."/>
            <person name="Wang Y."/>
            <person name="Cai H."/>
            <person name="Collins K."/>
            <person name="Stewart B.A."/>
            <person name="Lee S.R."/>
            <person name="Wilamowska K."/>
            <person name="Weinberg Z."/>
            <person name="Ruzzo W.L."/>
            <person name="Wloga D."/>
            <person name="Gaertig J."/>
            <person name="Frankel J."/>
            <person name="Tsao C.-C."/>
            <person name="Gorovsky M.A."/>
            <person name="Keeling P.J."/>
            <person name="Waller R.F."/>
            <person name="Patron N.J."/>
            <person name="Cherry J.M."/>
            <person name="Stover N.A."/>
            <person name="Krieger C.J."/>
            <person name="del Toro C."/>
            <person name="Ryder H.F."/>
            <person name="Williamson S.C."/>
            <person name="Barbeau R.A."/>
            <person name="Hamilton E.P."/>
            <person name="Orias E."/>
        </authorList>
    </citation>
    <scope>NUCLEOTIDE SEQUENCE [LARGE SCALE GENOMIC DNA]</scope>
    <source>
        <strain evidence="2">SB210</strain>
    </source>
</reference>
<dbReference type="HOGENOM" id="CLU_1351300_0_0_1"/>